<dbReference type="AlphaFoldDB" id="A0A5B8KY99"/>
<dbReference type="RefSeq" id="WP_146299343.1">
    <property type="nucleotide sequence ID" value="NZ_CP042301.2"/>
</dbReference>
<keyword evidence="3" id="KW-1185">Reference proteome</keyword>
<evidence type="ECO:0000313" key="2">
    <source>
        <dbReference type="EMBL" id="QDZ00697.1"/>
    </source>
</evidence>
<dbReference type="OrthoDB" id="151828at2"/>
<dbReference type="EMBL" id="CP042301">
    <property type="protein sequence ID" value="QDZ00697.1"/>
    <property type="molecule type" value="Genomic_DNA"/>
</dbReference>
<organism evidence="2 3">
    <name type="scientific">Nitratireductor mangrovi</name>
    <dbReference type="NCBI Taxonomy" id="2599600"/>
    <lineage>
        <taxon>Bacteria</taxon>
        <taxon>Pseudomonadati</taxon>
        <taxon>Pseudomonadota</taxon>
        <taxon>Alphaproteobacteria</taxon>
        <taxon>Hyphomicrobiales</taxon>
        <taxon>Phyllobacteriaceae</taxon>
        <taxon>Nitratireductor</taxon>
    </lineage>
</organism>
<evidence type="ECO:0000313" key="3">
    <source>
        <dbReference type="Proteomes" id="UP000321389"/>
    </source>
</evidence>
<proteinExistence type="predicted"/>
<dbReference type="KEGG" id="niy:FQ775_10050"/>
<sequence length="237" mass="26186">MSYETTDAFECHFTEIGKEAPPRHLGTRYDVEGRFLPEPGNTIVCHVVAGSATAAALLAARDALKALPHGDRFTCTPPSSYHMTVFQGTIEGRRGPDYWPAGLSADMPIDDTTEWFAARLRGLPPAPSFRMRPVQMTPLGLVVAGATDADEKAIRGWRDRLTALFDYRHPDHDEYVFHVTLAYQTAWLPADAGAAYRPALAEITRRIVEAAPTLELGPPEFCVFDDMKEFRPLIALG</sequence>
<dbReference type="InterPro" id="IPR015069">
    <property type="entry name" value="2H-PEstase_DUF1868"/>
</dbReference>
<dbReference type="Proteomes" id="UP000321389">
    <property type="component" value="Chromosome"/>
</dbReference>
<accession>A0A5B8KY99</accession>
<feature type="domain" description="DUF1868" evidence="1">
    <location>
        <begin position="28"/>
        <end position="139"/>
    </location>
</feature>
<evidence type="ECO:0000259" key="1">
    <source>
        <dbReference type="Pfam" id="PF08975"/>
    </source>
</evidence>
<dbReference type="Gene3D" id="3.90.1140.10">
    <property type="entry name" value="Cyclic phosphodiesterase"/>
    <property type="match status" value="1"/>
</dbReference>
<protein>
    <submittedName>
        <fullName evidence="2">DUF1868 domain-containing protein</fullName>
    </submittedName>
</protein>
<name>A0A5B8KY99_9HYPH</name>
<dbReference type="SUPFAM" id="SSF55144">
    <property type="entry name" value="LigT-like"/>
    <property type="match status" value="1"/>
</dbReference>
<reference evidence="2" key="1">
    <citation type="submission" date="2020-04" db="EMBL/GenBank/DDBJ databases">
        <title>Nitratireductor sp. nov. isolated from mangrove soil.</title>
        <authorList>
            <person name="Ye Y."/>
        </authorList>
    </citation>
    <scope>NUCLEOTIDE SEQUENCE</scope>
    <source>
        <strain evidence="2">SY7</strain>
    </source>
</reference>
<dbReference type="Pfam" id="PF08975">
    <property type="entry name" value="2H-phosphodiest"/>
    <property type="match status" value="1"/>
</dbReference>
<dbReference type="InterPro" id="IPR009097">
    <property type="entry name" value="Cyclic_Pdiesterase"/>
</dbReference>
<gene>
    <name evidence="2" type="ORF">FQ775_10050</name>
</gene>